<dbReference type="PROSITE" id="PS50811">
    <property type="entry name" value="WRKY"/>
    <property type="match status" value="1"/>
</dbReference>
<protein>
    <submittedName>
        <fullName evidence="7">WRKY transcription factor 41</fullName>
    </submittedName>
</protein>
<evidence type="ECO:0000313" key="8">
    <source>
        <dbReference type="Proteomes" id="UP001327560"/>
    </source>
</evidence>
<sequence>MEDMNSMQSNQQSMLLLSELVQVKELVMQLATHLHHQQPPLEFCKYLAPKILSSVDRLICRASSSNSEGKQQLPFQNTVIFGEDSPQYYFTNGSLFAAAKPSSTLDYNCTNILPKKRKTLPERKVQMRVSSSGGGSASSLDDGFYWRKYGNKTILGAKHPRSYYRCKDRTSKGCLATKQVQQSNKDPQVLDITYHGIHTCRASSCLQAPKPVCPLEPKIKQENKPNQQQVQDLVLEFHTAETEVMGKEETMNNLSVAGSSSASRATSESACLFDELYHPTESKISGATMTPNSFNDFILMDLWSMDYFDTQLADFQFTSPA</sequence>
<evidence type="ECO:0000256" key="3">
    <source>
        <dbReference type="ARBA" id="ARBA00023125"/>
    </source>
</evidence>
<keyword evidence="4" id="KW-0804">Transcription</keyword>
<dbReference type="SUPFAM" id="SSF118290">
    <property type="entry name" value="WRKY DNA-binding domain"/>
    <property type="match status" value="1"/>
</dbReference>
<evidence type="ECO:0000256" key="4">
    <source>
        <dbReference type="ARBA" id="ARBA00023163"/>
    </source>
</evidence>
<keyword evidence="3" id="KW-0238">DNA-binding</keyword>
<dbReference type="AlphaFoldDB" id="A0AAQ3L4L6"/>
<dbReference type="GO" id="GO:0000976">
    <property type="term" value="F:transcription cis-regulatory region binding"/>
    <property type="evidence" value="ECO:0007669"/>
    <property type="project" value="TreeGrafter"/>
</dbReference>
<evidence type="ECO:0000256" key="5">
    <source>
        <dbReference type="ARBA" id="ARBA00023242"/>
    </source>
</evidence>
<dbReference type="InterPro" id="IPR036576">
    <property type="entry name" value="WRKY_dom_sf"/>
</dbReference>
<dbReference type="Proteomes" id="UP001327560">
    <property type="component" value="Chromosome 9"/>
</dbReference>
<feature type="domain" description="WRKY" evidence="6">
    <location>
        <begin position="135"/>
        <end position="203"/>
    </location>
</feature>
<organism evidence="7 8">
    <name type="scientific">Canna indica</name>
    <name type="common">Indian-shot</name>
    <dbReference type="NCBI Taxonomy" id="4628"/>
    <lineage>
        <taxon>Eukaryota</taxon>
        <taxon>Viridiplantae</taxon>
        <taxon>Streptophyta</taxon>
        <taxon>Embryophyta</taxon>
        <taxon>Tracheophyta</taxon>
        <taxon>Spermatophyta</taxon>
        <taxon>Magnoliopsida</taxon>
        <taxon>Liliopsida</taxon>
        <taxon>Zingiberales</taxon>
        <taxon>Cannaceae</taxon>
        <taxon>Canna</taxon>
    </lineage>
</organism>
<dbReference type="InterPro" id="IPR044810">
    <property type="entry name" value="WRKY_plant"/>
</dbReference>
<keyword evidence="2" id="KW-0805">Transcription regulation</keyword>
<reference evidence="7 8" key="1">
    <citation type="submission" date="2023-10" db="EMBL/GenBank/DDBJ databases">
        <title>Chromosome-scale genome assembly provides insights into flower coloration mechanisms of Canna indica.</title>
        <authorList>
            <person name="Li C."/>
        </authorList>
    </citation>
    <scope>NUCLEOTIDE SEQUENCE [LARGE SCALE GENOMIC DNA]</scope>
    <source>
        <tissue evidence="7">Flower</tissue>
    </source>
</reference>
<evidence type="ECO:0000256" key="1">
    <source>
        <dbReference type="ARBA" id="ARBA00004123"/>
    </source>
</evidence>
<gene>
    <name evidence="7" type="ORF">Cni_G29299</name>
</gene>
<accession>A0AAQ3L4L6</accession>
<keyword evidence="8" id="KW-1185">Reference proteome</keyword>
<dbReference type="InterPro" id="IPR003657">
    <property type="entry name" value="WRKY_dom"/>
</dbReference>
<dbReference type="SMART" id="SM00774">
    <property type="entry name" value="WRKY"/>
    <property type="match status" value="1"/>
</dbReference>
<dbReference type="Pfam" id="PF03106">
    <property type="entry name" value="WRKY"/>
    <property type="match status" value="1"/>
</dbReference>
<keyword evidence="5" id="KW-0539">Nucleus</keyword>
<dbReference type="GO" id="GO:0003700">
    <property type="term" value="F:DNA-binding transcription factor activity"/>
    <property type="evidence" value="ECO:0007669"/>
    <property type="project" value="InterPro"/>
</dbReference>
<evidence type="ECO:0000256" key="2">
    <source>
        <dbReference type="ARBA" id="ARBA00023015"/>
    </source>
</evidence>
<comment type="subcellular location">
    <subcellularLocation>
        <location evidence="1">Nucleus</location>
    </subcellularLocation>
</comment>
<evidence type="ECO:0000313" key="7">
    <source>
        <dbReference type="EMBL" id="WOL20494.1"/>
    </source>
</evidence>
<dbReference type="PANTHER" id="PTHR32096:SF151">
    <property type="entry name" value="OS01G0656400 PROTEIN"/>
    <property type="match status" value="1"/>
</dbReference>
<dbReference type="PANTHER" id="PTHR32096">
    <property type="entry name" value="WRKY TRANSCRIPTION FACTOR 30-RELATED-RELATED"/>
    <property type="match status" value="1"/>
</dbReference>
<proteinExistence type="predicted"/>
<name>A0AAQ3L4L6_9LILI</name>
<dbReference type="Gene3D" id="2.20.25.80">
    <property type="entry name" value="WRKY domain"/>
    <property type="match status" value="1"/>
</dbReference>
<dbReference type="EMBL" id="CP136898">
    <property type="protein sequence ID" value="WOL20494.1"/>
    <property type="molecule type" value="Genomic_DNA"/>
</dbReference>
<evidence type="ECO:0000259" key="6">
    <source>
        <dbReference type="PROSITE" id="PS50811"/>
    </source>
</evidence>
<dbReference type="GO" id="GO:0005634">
    <property type="term" value="C:nucleus"/>
    <property type="evidence" value="ECO:0007669"/>
    <property type="project" value="UniProtKB-SubCell"/>
</dbReference>